<keyword evidence="1 2" id="KW-0238">DNA-binding</keyword>
<gene>
    <name evidence="5" type="ORF">DW016_12560</name>
</gene>
<dbReference type="InterPro" id="IPR001647">
    <property type="entry name" value="HTH_TetR"/>
</dbReference>
<dbReference type="Pfam" id="PF00440">
    <property type="entry name" value="TetR_N"/>
    <property type="match status" value="1"/>
</dbReference>
<feature type="region of interest" description="Disordered" evidence="3">
    <location>
        <begin position="1"/>
        <end position="28"/>
    </location>
</feature>
<dbReference type="AlphaFoldDB" id="A0A3E3K086"/>
<dbReference type="PROSITE" id="PS50977">
    <property type="entry name" value="HTH_TETR_2"/>
    <property type="match status" value="1"/>
</dbReference>
<comment type="caution">
    <text evidence="5">The sequence shown here is derived from an EMBL/GenBank/DDBJ whole genome shotgun (WGS) entry which is preliminary data.</text>
</comment>
<dbReference type="InterPro" id="IPR009057">
    <property type="entry name" value="Homeodomain-like_sf"/>
</dbReference>
<dbReference type="SUPFAM" id="SSF48498">
    <property type="entry name" value="Tetracyclin repressor-like, C-terminal domain"/>
    <property type="match status" value="1"/>
</dbReference>
<organism evidence="5 6">
    <name type="scientific">Sellimonas intestinalis</name>
    <dbReference type="NCBI Taxonomy" id="1653434"/>
    <lineage>
        <taxon>Bacteria</taxon>
        <taxon>Bacillati</taxon>
        <taxon>Bacillota</taxon>
        <taxon>Clostridia</taxon>
        <taxon>Lachnospirales</taxon>
        <taxon>Lachnospiraceae</taxon>
        <taxon>Sellimonas</taxon>
    </lineage>
</organism>
<proteinExistence type="predicted"/>
<evidence type="ECO:0000256" key="3">
    <source>
        <dbReference type="SAM" id="MobiDB-lite"/>
    </source>
</evidence>
<evidence type="ECO:0000259" key="4">
    <source>
        <dbReference type="PROSITE" id="PS50977"/>
    </source>
</evidence>
<evidence type="ECO:0000256" key="1">
    <source>
        <dbReference type="ARBA" id="ARBA00023125"/>
    </source>
</evidence>
<sequence length="226" mass="26509">MSEEQEITSCDRQKSGRPRRTRITKEPEERKREIIETALKLFAEKGYENTTIQDIAERMDVSQGLCYRYFKSKSEIFAASAEYYAQQAVEQIKIPISDDVSPLEKFNLIIKRIFEYTIKHHEFEANYKQDEEIRASRLDNVAENMVSVLIPIVQQCVNEGVFHCTNVEYTTRLFTFGIIHTIHSAMPKENTKQYFLSYLDFLKNMFVKSLEVQTPDMLGTGWDELY</sequence>
<evidence type="ECO:0000313" key="5">
    <source>
        <dbReference type="EMBL" id="RGE85827.1"/>
    </source>
</evidence>
<dbReference type="InterPro" id="IPR036271">
    <property type="entry name" value="Tet_transcr_reg_TetR-rel_C_sf"/>
</dbReference>
<reference evidence="5 6" key="1">
    <citation type="submission" date="2018-08" db="EMBL/GenBank/DDBJ databases">
        <title>A genome reference for cultivated species of the human gut microbiota.</title>
        <authorList>
            <person name="Zou Y."/>
            <person name="Xue W."/>
            <person name="Luo G."/>
        </authorList>
    </citation>
    <scope>NUCLEOTIDE SEQUENCE [LARGE SCALE GENOMIC DNA]</scope>
    <source>
        <strain evidence="5 6">AF37-2AT</strain>
    </source>
</reference>
<feature type="domain" description="HTH tetR-type" evidence="4">
    <location>
        <begin position="28"/>
        <end position="88"/>
    </location>
</feature>
<dbReference type="PANTHER" id="PTHR43479">
    <property type="entry name" value="ACREF/ENVCD OPERON REPRESSOR-RELATED"/>
    <property type="match status" value="1"/>
</dbReference>
<dbReference type="PANTHER" id="PTHR43479:SF11">
    <property type="entry name" value="ACREF_ENVCD OPERON REPRESSOR-RELATED"/>
    <property type="match status" value="1"/>
</dbReference>
<name>A0A3E3K086_9FIRM</name>
<dbReference type="PRINTS" id="PR00455">
    <property type="entry name" value="HTHTETR"/>
</dbReference>
<protein>
    <submittedName>
        <fullName evidence="5">TetR/AcrR family transcriptional regulator</fullName>
    </submittedName>
</protein>
<keyword evidence="6" id="KW-1185">Reference proteome</keyword>
<dbReference type="InterPro" id="IPR050624">
    <property type="entry name" value="HTH-type_Tx_Regulator"/>
</dbReference>
<evidence type="ECO:0000256" key="2">
    <source>
        <dbReference type="PROSITE-ProRule" id="PRU00335"/>
    </source>
</evidence>
<evidence type="ECO:0000313" key="6">
    <source>
        <dbReference type="Proteomes" id="UP000261080"/>
    </source>
</evidence>
<accession>A0A3E3K086</accession>
<dbReference type="OrthoDB" id="9785164at2"/>
<dbReference type="EMBL" id="QVLX01000007">
    <property type="protein sequence ID" value="RGE85827.1"/>
    <property type="molecule type" value="Genomic_DNA"/>
</dbReference>
<feature type="DNA-binding region" description="H-T-H motif" evidence="2">
    <location>
        <begin position="51"/>
        <end position="70"/>
    </location>
</feature>
<dbReference type="Proteomes" id="UP000261080">
    <property type="component" value="Unassembled WGS sequence"/>
</dbReference>
<dbReference type="GO" id="GO:0003677">
    <property type="term" value="F:DNA binding"/>
    <property type="evidence" value="ECO:0007669"/>
    <property type="project" value="UniProtKB-UniRule"/>
</dbReference>
<dbReference type="Gene3D" id="1.10.357.10">
    <property type="entry name" value="Tetracycline Repressor, domain 2"/>
    <property type="match status" value="1"/>
</dbReference>
<dbReference type="SUPFAM" id="SSF46689">
    <property type="entry name" value="Homeodomain-like"/>
    <property type="match status" value="1"/>
</dbReference>